<evidence type="ECO:0000256" key="1">
    <source>
        <dbReference type="ARBA" id="ARBA00023172"/>
    </source>
</evidence>
<dbReference type="InterPro" id="IPR013762">
    <property type="entry name" value="Integrase-like_cat_sf"/>
</dbReference>
<dbReference type="Gene3D" id="1.10.443.10">
    <property type="entry name" value="Intergrase catalytic core"/>
    <property type="match status" value="1"/>
</dbReference>
<dbReference type="eggNOG" id="COG0582">
    <property type="taxonomic scope" value="Bacteria"/>
</dbReference>
<reference evidence="3 4" key="1">
    <citation type="submission" date="2014-02" db="EMBL/GenBank/DDBJ databases">
        <title>Draft genome sequence of Lysinibacillus massiliensis CCUG 49529.</title>
        <authorList>
            <person name="Zhang F."/>
            <person name="Wang G."/>
            <person name="Zhang L."/>
        </authorList>
    </citation>
    <scope>NUCLEOTIDE SEQUENCE [LARGE SCALE GENOMIC DNA]</scope>
    <source>
        <strain evidence="3 4">CCUG 49529</strain>
    </source>
</reference>
<dbReference type="InterPro" id="IPR011010">
    <property type="entry name" value="DNA_brk_join_enz"/>
</dbReference>
<dbReference type="Proteomes" id="UP000030595">
    <property type="component" value="Unassembled WGS sequence"/>
</dbReference>
<proteinExistence type="predicted"/>
<protein>
    <submittedName>
        <fullName evidence="3">Uncharacterized protein</fullName>
    </submittedName>
</protein>
<dbReference type="OrthoDB" id="2736690at2"/>
<keyword evidence="4" id="KW-1185">Reference proteome</keyword>
<dbReference type="GO" id="GO:0003677">
    <property type="term" value="F:DNA binding"/>
    <property type="evidence" value="ECO:0007669"/>
    <property type="project" value="InterPro"/>
</dbReference>
<name>A0A0A3IQW6_9BACL</name>
<organism evidence="3 4">
    <name type="scientific">Ureibacillus massiliensis 4400831 = CIP 108448 = CCUG 49529</name>
    <dbReference type="NCBI Taxonomy" id="1211035"/>
    <lineage>
        <taxon>Bacteria</taxon>
        <taxon>Bacillati</taxon>
        <taxon>Bacillota</taxon>
        <taxon>Bacilli</taxon>
        <taxon>Bacillales</taxon>
        <taxon>Caryophanaceae</taxon>
        <taxon>Ureibacillus</taxon>
    </lineage>
</organism>
<accession>A0A0A3IQW6</accession>
<dbReference type="SUPFAM" id="SSF56349">
    <property type="entry name" value="DNA breaking-rejoining enzymes"/>
    <property type="match status" value="1"/>
</dbReference>
<keyword evidence="1" id="KW-0233">DNA recombination</keyword>
<evidence type="ECO:0000313" key="4">
    <source>
        <dbReference type="Proteomes" id="UP000030595"/>
    </source>
</evidence>
<evidence type="ECO:0000256" key="2">
    <source>
        <dbReference type="SAM" id="Coils"/>
    </source>
</evidence>
<keyword evidence="2" id="KW-0175">Coiled coil</keyword>
<feature type="coiled-coil region" evidence="2">
    <location>
        <begin position="13"/>
        <end position="40"/>
    </location>
</feature>
<dbReference type="GO" id="GO:0006310">
    <property type="term" value="P:DNA recombination"/>
    <property type="evidence" value="ECO:0007669"/>
    <property type="project" value="UniProtKB-KW"/>
</dbReference>
<gene>
    <name evidence="3" type="ORF">CD30_18830</name>
</gene>
<dbReference type="AlphaFoldDB" id="A0A0A3IQW6"/>
<dbReference type="RefSeq" id="WP_036180261.1">
    <property type="nucleotide sequence ID" value="NZ_AVCZ01000071.1"/>
</dbReference>
<sequence>MFDNLAEEFLIDLEEFSESMFDLENSVEEAKNILQEKMNESPINQCNFEDNIWYLHYKTTSNRRIINFDQIKELSVFNTELRDMEFLTIIKCWVSNLLNSYSVPLVSTYTLGIMKFLKITKGLTNINIEDISDDFSTLNEGTKAVIVLSSLNLLDYFSDLEKYEEILSLLYELKKQYNIEKKVRILPSSRDILVFSRIVEDFFSKELTEKQYLRWFPIWFWWKVTNLIPMRPSEFCNISRDSLKELNGNYYIQLPRIKQKKVNSNRIQIVDKVYIPHDFYQKLEEYKQITEKFGFTDTFITYESIPLNSNNKYNKIDRTKFSYAILNYTLASFYEHIVFGEYHIQFNPNNSEETEFQYITRKLRLNDTRHLAFINMKRQGYHPVEIARMGGHTSIRSQEHYFNHIQNYVDLEILELITNTDLDSYSNLIKDKSISLGMDFINKYVLRPTNTGFQRIMTEGYCTDKEQRCMDEDCWGCDHWRISMEEFIQKQHILEQKMKERKSYLNETIDNLKKLYKAIYENIGKDEYYTSENVEIKKQLINHSKYIEKAVHKYINLYKVKERIDNSGDKGSKTKNLPTGRN</sequence>
<dbReference type="GO" id="GO:0015074">
    <property type="term" value="P:DNA integration"/>
    <property type="evidence" value="ECO:0007669"/>
    <property type="project" value="InterPro"/>
</dbReference>
<comment type="caution">
    <text evidence="3">The sequence shown here is derived from an EMBL/GenBank/DDBJ whole genome shotgun (WGS) entry which is preliminary data.</text>
</comment>
<dbReference type="EMBL" id="JPVQ01000071">
    <property type="protein sequence ID" value="KGR87174.1"/>
    <property type="molecule type" value="Genomic_DNA"/>
</dbReference>
<evidence type="ECO:0000313" key="3">
    <source>
        <dbReference type="EMBL" id="KGR87174.1"/>
    </source>
</evidence>